<evidence type="ECO:0000256" key="1">
    <source>
        <dbReference type="ARBA" id="ARBA00022670"/>
    </source>
</evidence>
<dbReference type="GO" id="GO:0006508">
    <property type="term" value="P:proteolysis"/>
    <property type="evidence" value="ECO:0007669"/>
    <property type="project" value="UniProtKB-KW"/>
</dbReference>
<dbReference type="Proteomes" id="UP000008138">
    <property type="component" value="Chromosome"/>
</dbReference>
<evidence type="ECO:0000256" key="4">
    <source>
        <dbReference type="ARBA" id="ARBA00022833"/>
    </source>
</evidence>
<dbReference type="HOGENOM" id="CLU_116765_4_2_2"/>
<dbReference type="CDD" id="cd08070">
    <property type="entry name" value="MPN_like"/>
    <property type="match status" value="1"/>
</dbReference>
<dbReference type="KEGG" id="tuz:TUZN_0314"/>
<dbReference type="PANTHER" id="PTHR34858">
    <property type="entry name" value="CYSO-CYSTEINE PEPTIDASE"/>
    <property type="match status" value="1"/>
</dbReference>
<organism evidence="7 8">
    <name type="scientific">Thermoproteus uzoniensis (strain 768-20)</name>
    <dbReference type="NCBI Taxonomy" id="999630"/>
    <lineage>
        <taxon>Archaea</taxon>
        <taxon>Thermoproteota</taxon>
        <taxon>Thermoprotei</taxon>
        <taxon>Thermoproteales</taxon>
        <taxon>Thermoproteaceae</taxon>
        <taxon>Thermoproteus</taxon>
    </lineage>
</organism>
<reference evidence="7 8" key="1">
    <citation type="journal article" date="2011" name="J. Bacteriol.">
        <title>Complete genome sequence of the thermoacidophilic crenarchaeon Thermoproteus uzoniensis 768-20.</title>
        <authorList>
            <person name="Mardanov A.V."/>
            <person name="Gumerov V.M."/>
            <person name="Beletsky A.V."/>
            <person name="Prokofeva M.I."/>
            <person name="Bonch-Osmolovskaya E.A."/>
            <person name="Ravin N.V."/>
            <person name="Skryabin K.G."/>
        </authorList>
    </citation>
    <scope>NUCLEOTIDE SEQUENCE [LARGE SCALE GENOMIC DNA]</scope>
    <source>
        <strain evidence="7 8">768-20</strain>
    </source>
</reference>
<gene>
    <name evidence="7" type="ordered locus">TUZN_0314</name>
</gene>
<dbReference type="STRING" id="999630.TUZN_0314"/>
<accession>F2L2E7</accession>
<dbReference type="RefSeq" id="WP_013679148.1">
    <property type="nucleotide sequence ID" value="NC_015315.1"/>
</dbReference>
<sequence length="125" mass="14368">MRVPRRFVEEARERCSPREECAALLFGAGDSASRWAWMENVAKSPVEFKLDPERVYGAIVDAERLGLELVAIFHTHLGAPVPSPLDLKYMRMWPVVWIIGRVGTMELKAWRLERGVLREVDIYLS</sequence>
<dbReference type="InterPro" id="IPR051929">
    <property type="entry name" value="VirAsm_ModProt"/>
</dbReference>
<keyword evidence="1" id="KW-0645">Protease</keyword>
<evidence type="ECO:0000313" key="7">
    <source>
        <dbReference type="EMBL" id="AEA11812.1"/>
    </source>
</evidence>
<evidence type="ECO:0000259" key="6">
    <source>
        <dbReference type="Pfam" id="PF14464"/>
    </source>
</evidence>
<keyword evidence="5 7" id="KW-0482">Metalloprotease</keyword>
<keyword evidence="2" id="KW-0479">Metal-binding</keyword>
<protein>
    <submittedName>
        <fullName evidence="7">Predicted metalloprotease, containing Jab1/MPN domain protein</fullName>
    </submittedName>
</protein>
<reference key="2">
    <citation type="submission" date="2011-03" db="EMBL/GenBank/DDBJ databases">
        <title>Complete genome sequence of the thermoacidophilic crenarchaeon Thermoproteus uzoniensis 768-20.</title>
        <authorList>
            <person name="Mardanov A.V."/>
            <person name="Gumerov V.M."/>
            <person name="Beletsky A.V."/>
            <person name="Prokofeva M.I."/>
            <person name="Bonch-Osmolovskaya E.A."/>
            <person name="Ravin N.V."/>
            <person name="Skryabin K.G."/>
        </authorList>
    </citation>
    <scope>NUCLEOTIDE SEQUENCE</scope>
    <source>
        <strain>768-20</strain>
    </source>
</reference>
<name>F2L2E7_THEU7</name>
<dbReference type="EMBL" id="CP002590">
    <property type="protein sequence ID" value="AEA11812.1"/>
    <property type="molecule type" value="Genomic_DNA"/>
</dbReference>
<dbReference type="SUPFAM" id="SSF102712">
    <property type="entry name" value="JAB1/MPN domain"/>
    <property type="match status" value="1"/>
</dbReference>
<evidence type="ECO:0000313" key="8">
    <source>
        <dbReference type="Proteomes" id="UP000008138"/>
    </source>
</evidence>
<dbReference type="AlphaFoldDB" id="F2L2E7"/>
<keyword evidence="3" id="KW-0378">Hydrolase</keyword>
<dbReference type="Pfam" id="PF14464">
    <property type="entry name" value="Prok-JAB"/>
    <property type="match status" value="1"/>
</dbReference>
<dbReference type="GO" id="GO:0008235">
    <property type="term" value="F:metalloexopeptidase activity"/>
    <property type="evidence" value="ECO:0007669"/>
    <property type="project" value="TreeGrafter"/>
</dbReference>
<evidence type="ECO:0000256" key="3">
    <source>
        <dbReference type="ARBA" id="ARBA00022801"/>
    </source>
</evidence>
<keyword evidence="4" id="KW-0862">Zinc</keyword>
<dbReference type="eggNOG" id="arCOG01138">
    <property type="taxonomic scope" value="Archaea"/>
</dbReference>
<dbReference type="GeneID" id="10359861"/>
<keyword evidence="8" id="KW-1185">Reference proteome</keyword>
<dbReference type="OrthoDB" id="10589at2157"/>
<proteinExistence type="predicted"/>
<dbReference type="InterPro" id="IPR028090">
    <property type="entry name" value="JAB_dom_prok"/>
</dbReference>
<evidence type="ECO:0000256" key="5">
    <source>
        <dbReference type="ARBA" id="ARBA00023049"/>
    </source>
</evidence>
<dbReference type="Gene3D" id="3.40.140.10">
    <property type="entry name" value="Cytidine Deaminase, domain 2"/>
    <property type="match status" value="1"/>
</dbReference>
<feature type="domain" description="JAB" evidence="6">
    <location>
        <begin position="4"/>
        <end position="112"/>
    </location>
</feature>
<dbReference type="GO" id="GO:0008270">
    <property type="term" value="F:zinc ion binding"/>
    <property type="evidence" value="ECO:0007669"/>
    <property type="project" value="TreeGrafter"/>
</dbReference>
<dbReference type="PANTHER" id="PTHR34858:SF1">
    <property type="entry name" value="CYSO-CYSTEINE PEPTIDASE"/>
    <property type="match status" value="1"/>
</dbReference>
<evidence type="ECO:0000256" key="2">
    <source>
        <dbReference type="ARBA" id="ARBA00022723"/>
    </source>
</evidence>